<feature type="transmembrane region" description="Helical" evidence="2">
    <location>
        <begin position="688"/>
        <end position="709"/>
    </location>
</feature>
<reference evidence="3 4" key="1">
    <citation type="journal article" date="2017" name="ISME J.">
        <title>Potential for microbial H2 and metal transformations associated with novel bacteria and archaea in deep terrestrial subsurface sediments.</title>
        <authorList>
            <person name="Hernsdorf A.W."/>
            <person name="Amano Y."/>
            <person name="Miyakawa K."/>
            <person name="Ise K."/>
            <person name="Suzuki Y."/>
            <person name="Anantharaman K."/>
            <person name="Probst A."/>
            <person name="Burstein D."/>
            <person name="Thomas B.C."/>
            <person name="Banfield J.F."/>
        </authorList>
    </citation>
    <scope>NUCLEOTIDE SEQUENCE [LARGE SCALE GENOMIC DNA]</scope>
    <source>
        <strain evidence="3">HGW-Wallbacteria-1</strain>
    </source>
</reference>
<keyword evidence="2" id="KW-1133">Transmembrane helix</keyword>
<dbReference type="EMBL" id="PGXC01000013">
    <property type="protein sequence ID" value="PKK89706.1"/>
    <property type="molecule type" value="Genomic_DNA"/>
</dbReference>
<name>A0A2N1PMZ5_9BACT</name>
<feature type="transmembrane region" description="Helical" evidence="2">
    <location>
        <begin position="30"/>
        <end position="52"/>
    </location>
</feature>
<feature type="transmembrane region" description="Helical" evidence="2">
    <location>
        <begin position="122"/>
        <end position="140"/>
    </location>
</feature>
<dbReference type="InterPro" id="IPR036259">
    <property type="entry name" value="MFS_trans_sf"/>
</dbReference>
<dbReference type="InterPro" id="IPR029063">
    <property type="entry name" value="SAM-dependent_MTases_sf"/>
</dbReference>
<protein>
    <recommendedName>
        <fullName evidence="5">PABS domain-containing protein</fullName>
    </recommendedName>
</protein>
<dbReference type="SUPFAM" id="SSF103473">
    <property type="entry name" value="MFS general substrate transporter"/>
    <property type="match status" value="1"/>
</dbReference>
<feature type="transmembrane region" description="Helical" evidence="2">
    <location>
        <begin position="622"/>
        <end position="645"/>
    </location>
</feature>
<evidence type="ECO:0008006" key="5">
    <source>
        <dbReference type="Google" id="ProtNLM"/>
    </source>
</evidence>
<evidence type="ECO:0000313" key="3">
    <source>
        <dbReference type="EMBL" id="PKK89706.1"/>
    </source>
</evidence>
<feature type="transmembrane region" description="Helical" evidence="2">
    <location>
        <begin position="778"/>
        <end position="797"/>
    </location>
</feature>
<dbReference type="AlphaFoldDB" id="A0A2N1PMZ5"/>
<feature type="compositionally biased region" description="Polar residues" evidence="1">
    <location>
        <begin position="511"/>
        <end position="530"/>
    </location>
</feature>
<proteinExistence type="predicted"/>
<feature type="transmembrane region" description="Helical" evidence="2">
    <location>
        <begin position="559"/>
        <end position="580"/>
    </location>
</feature>
<feature type="region of interest" description="Disordered" evidence="1">
    <location>
        <begin position="511"/>
        <end position="537"/>
    </location>
</feature>
<sequence length="832" mass="89609">MQTLSGAALGLAMAAGLHEFLTFRLAISLFSHHAAFLTMAMGLMALAWGALLPLGSARGSLIMALSCILSSIFLPLGTEAWYLLLFTVPFMAFGAVSADLYRKGWKEGHKTSSTRISPGLSVYALETLGFAAGLGILGPLLMDRGGFFSCGLAAGAICLWIFPFLTAMNASVPRQETIKCGPDNRLKRDIVRFLLPCSILLMGNHWAHDISVAGSKAILNSENHLALQAGKNGVRSLETFWNSMARTDLMVPEKGSMSFIYTDGMFCSRIPTWDGCSRFFPDEETEFLATLKRFPFRVSFPPRGSVMIAGAAGGFDSAVAMQEGAARIHAIEINEKAMEITRSLTPWIDVFISDQIINHQNTLQYIPIVDDARSWLEKRSREKHDLLLFSLMETWAGGELGRAHLHTRLFTLQAAGNYLNSCTENGCVAVIQNTSELAARTVNLFREALKKSNNGLVVLLGSPSNSENHYYNPFSFLVMAFPHNSAKLMETIRIEAGKINAPEPVFIQIDQTCHPNDPTSNNPNHSQSSVPNPPENRVQAIPTDWRPFFYAGKGDSMPMAAACLAALLGAIALAAGRFCLTRIREILNHLRKKGLQKSIPAKGEFTAEAAERTANNHEGITAATGIAAFTLSAGAMGFQGCALYWAQPIAGNPSLAWRIALPCFLAGAALGSRLPLISKWFACSRNWVKICIFSAISGTAGTLLLFPWLAAALTFHPAVSLLLLAAISVFTALLPGLPTALLITSTSNPGAILASDGLGMVFGASMCGLISVELGYEWVSLISALLILIAAAAGSGSRHENTGNPPKFHRNAEEDCNKRLFDGMSAATTTLS</sequence>
<keyword evidence="2" id="KW-0812">Transmembrane</keyword>
<feature type="transmembrane region" description="Helical" evidence="2">
    <location>
        <begin position="657"/>
        <end position="676"/>
    </location>
</feature>
<dbReference type="SUPFAM" id="SSF53335">
    <property type="entry name" value="S-adenosyl-L-methionine-dependent methyltransferases"/>
    <property type="match status" value="1"/>
</dbReference>
<evidence type="ECO:0000256" key="1">
    <source>
        <dbReference type="SAM" id="MobiDB-lite"/>
    </source>
</evidence>
<feature type="transmembrane region" description="Helical" evidence="2">
    <location>
        <begin position="721"/>
        <end position="743"/>
    </location>
</feature>
<gene>
    <name evidence="3" type="ORF">CVV64_12945</name>
</gene>
<feature type="transmembrane region" description="Helical" evidence="2">
    <location>
        <begin position="59"/>
        <end position="76"/>
    </location>
</feature>
<organism evidence="3 4">
    <name type="scientific">Candidatus Wallbacteria bacterium HGW-Wallbacteria-1</name>
    <dbReference type="NCBI Taxonomy" id="2013854"/>
    <lineage>
        <taxon>Bacteria</taxon>
        <taxon>Candidatus Walliibacteriota</taxon>
    </lineage>
</organism>
<keyword evidence="2" id="KW-0472">Membrane</keyword>
<feature type="transmembrane region" description="Helical" evidence="2">
    <location>
        <begin position="750"/>
        <end position="772"/>
    </location>
</feature>
<dbReference type="Gene3D" id="3.40.50.150">
    <property type="entry name" value="Vaccinia Virus protein VP39"/>
    <property type="match status" value="1"/>
</dbReference>
<evidence type="ECO:0000256" key="2">
    <source>
        <dbReference type="SAM" id="Phobius"/>
    </source>
</evidence>
<comment type="caution">
    <text evidence="3">The sequence shown here is derived from an EMBL/GenBank/DDBJ whole genome shotgun (WGS) entry which is preliminary data.</text>
</comment>
<feature type="transmembrane region" description="Helical" evidence="2">
    <location>
        <begin position="146"/>
        <end position="169"/>
    </location>
</feature>
<evidence type="ECO:0000313" key="4">
    <source>
        <dbReference type="Proteomes" id="UP000233256"/>
    </source>
</evidence>
<dbReference type="Proteomes" id="UP000233256">
    <property type="component" value="Unassembled WGS sequence"/>
</dbReference>
<accession>A0A2N1PMZ5</accession>